<dbReference type="CDD" id="cd00077">
    <property type="entry name" value="HDc"/>
    <property type="match status" value="1"/>
</dbReference>
<dbReference type="Gene3D" id="1.10.3210.10">
    <property type="entry name" value="Hypothetical protein af1432"/>
    <property type="match status" value="1"/>
</dbReference>
<dbReference type="PANTHER" id="PTHR43155:SF2">
    <property type="entry name" value="CYCLIC DI-GMP PHOSPHODIESTERASE PA4108"/>
    <property type="match status" value="1"/>
</dbReference>
<comment type="caution">
    <text evidence="3">The sequence shown here is derived from an EMBL/GenBank/DDBJ whole genome shotgun (WGS) entry which is preliminary data.</text>
</comment>
<evidence type="ECO:0000313" key="4">
    <source>
        <dbReference type="Proteomes" id="UP000566711"/>
    </source>
</evidence>
<dbReference type="PANTHER" id="PTHR43155">
    <property type="entry name" value="CYCLIC DI-GMP PHOSPHODIESTERASE PA4108-RELATED"/>
    <property type="match status" value="1"/>
</dbReference>
<evidence type="ECO:0000256" key="1">
    <source>
        <dbReference type="SAM" id="Coils"/>
    </source>
</evidence>
<protein>
    <submittedName>
        <fullName evidence="3">HD domain-containing protein</fullName>
    </submittedName>
</protein>
<dbReference type="PROSITE" id="PS51832">
    <property type="entry name" value="HD_GYP"/>
    <property type="match status" value="1"/>
</dbReference>
<organism evidence="3 4">
    <name type="scientific">Rugamonas fusca</name>
    <dbReference type="NCBI Taxonomy" id="2758568"/>
    <lineage>
        <taxon>Bacteria</taxon>
        <taxon>Pseudomonadati</taxon>
        <taxon>Pseudomonadota</taxon>
        <taxon>Betaproteobacteria</taxon>
        <taxon>Burkholderiales</taxon>
        <taxon>Oxalobacteraceae</taxon>
        <taxon>Telluria group</taxon>
        <taxon>Rugamonas</taxon>
    </lineage>
</organism>
<dbReference type="SUPFAM" id="SSF109604">
    <property type="entry name" value="HD-domain/PDEase-like"/>
    <property type="match status" value="1"/>
</dbReference>
<gene>
    <name evidence="3" type="ORF">H3H36_15195</name>
</gene>
<dbReference type="Proteomes" id="UP000566711">
    <property type="component" value="Unassembled WGS sequence"/>
</dbReference>
<dbReference type="AlphaFoldDB" id="A0A7W2EIV9"/>
<dbReference type="InterPro" id="IPR003607">
    <property type="entry name" value="HD/PDEase_dom"/>
</dbReference>
<name>A0A7W2EIV9_9BURK</name>
<evidence type="ECO:0000313" key="3">
    <source>
        <dbReference type="EMBL" id="MBA5606703.1"/>
    </source>
</evidence>
<accession>A0A7W2EIV9</accession>
<feature type="domain" description="HD-GYP" evidence="2">
    <location>
        <begin position="100"/>
        <end position="296"/>
    </location>
</feature>
<dbReference type="GO" id="GO:0008081">
    <property type="term" value="F:phosphoric diester hydrolase activity"/>
    <property type="evidence" value="ECO:0007669"/>
    <property type="project" value="UniProtKB-ARBA"/>
</dbReference>
<feature type="coiled-coil region" evidence="1">
    <location>
        <begin position="63"/>
        <end position="90"/>
    </location>
</feature>
<reference evidence="3 4" key="1">
    <citation type="submission" date="2020-07" db="EMBL/GenBank/DDBJ databases">
        <title>Novel species isolated from subtropical streams in China.</title>
        <authorList>
            <person name="Lu H."/>
        </authorList>
    </citation>
    <scope>NUCLEOTIDE SEQUENCE [LARGE SCALE GENOMIC DNA]</scope>
    <source>
        <strain evidence="3 4">FT3S</strain>
    </source>
</reference>
<keyword evidence="4" id="KW-1185">Reference proteome</keyword>
<dbReference type="Pfam" id="PF13487">
    <property type="entry name" value="HD_5"/>
    <property type="match status" value="1"/>
</dbReference>
<keyword evidence="1" id="KW-0175">Coiled coil</keyword>
<sequence>MVQRRITLKDLVLGEPLRWDLFGADSGGRPLLHKGQIADDNQQLQTLIDAGLFAEEEPPPSVLHQLNRCNRRLERMLRDLRNEHNAEAELRDIARDVIAAVELNADIALACIFLAQIAGTYAVRHCIETAVVVVVIARGMGKPPAEILTVTAAALTMNVGMLRHHDTFQNKRLPLTREEMAIVHRHPEDSADLLKCAGVKDEEWISCVLLHHENDDGSGYPAGLVRPAVTQNAKLISLADRYCAQVSARNYRRSMLPDQALRAVLGDPTIPVDKELAAHFARELGSYPPGCLVRLQNGEIGVVRQRGGDGTLGISSLRDGAGIVLAPATPRSTQDAQCGIAAVLSEDEAAVRFSMKQIWGAQASL</sequence>
<dbReference type="InterPro" id="IPR037522">
    <property type="entry name" value="HD_GYP_dom"/>
</dbReference>
<dbReference type="RefSeq" id="WP_182218931.1">
    <property type="nucleotide sequence ID" value="NZ_JACEZS010000012.1"/>
</dbReference>
<evidence type="ECO:0000259" key="2">
    <source>
        <dbReference type="PROSITE" id="PS51832"/>
    </source>
</evidence>
<proteinExistence type="predicted"/>
<dbReference type="EMBL" id="JACEZS010000012">
    <property type="protein sequence ID" value="MBA5606703.1"/>
    <property type="molecule type" value="Genomic_DNA"/>
</dbReference>